<comment type="similarity">
    <text evidence="2 5">Belongs to the glycosyl hydrolase 63 family.</text>
</comment>
<feature type="region of interest" description="Disordered" evidence="6">
    <location>
        <begin position="585"/>
        <end position="604"/>
    </location>
</feature>
<dbReference type="InterPro" id="IPR038518">
    <property type="entry name" value="Glyco_hydro_63N_sf"/>
</dbReference>
<dbReference type="EC" id="3.2.1.106" evidence="5"/>
<evidence type="ECO:0000256" key="2">
    <source>
        <dbReference type="ARBA" id="ARBA00010833"/>
    </source>
</evidence>
<dbReference type="Gene3D" id="2.70.98.110">
    <property type="entry name" value="Glycosyl hydrolase family 63, N-terminal domain"/>
    <property type="match status" value="1"/>
</dbReference>
<evidence type="ECO:0000256" key="1">
    <source>
        <dbReference type="ARBA" id="ARBA00004740"/>
    </source>
</evidence>
<evidence type="ECO:0000256" key="4">
    <source>
        <dbReference type="ARBA" id="ARBA00023295"/>
    </source>
</evidence>
<feature type="region of interest" description="Disordered" evidence="6">
    <location>
        <begin position="1"/>
        <end position="40"/>
    </location>
</feature>
<organism evidence="9 10">
    <name type="scientific">Linum tenue</name>
    <dbReference type="NCBI Taxonomy" id="586396"/>
    <lineage>
        <taxon>Eukaryota</taxon>
        <taxon>Viridiplantae</taxon>
        <taxon>Streptophyta</taxon>
        <taxon>Embryophyta</taxon>
        <taxon>Tracheophyta</taxon>
        <taxon>Spermatophyta</taxon>
        <taxon>Magnoliopsida</taxon>
        <taxon>eudicotyledons</taxon>
        <taxon>Gunneridae</taxon>
        <taxon>Pentapetalae</taxon>
        <taxon>rosids</taxon>
        <taxon>fabids</taxon>
        <taxon>Malpighiales</taxon>
        <taxon>Linaceae</taxon>
        <taxon>Linum</taxon>
    </lineage>
</organism>
<feature type="transmembrane region" description="Helical" evidence="5">
    <location>
        <begin position="57"/>
        <end position="77"/>
    </location>
</feature>
<name>A0AAV0H8A9_9ROSI</name>
<keyword evidence="3 5" id="KW-0378">Hydrolase</keyword>
<comment type="subcellular location">
    <subcellularLocation>
        <location evidence="5">Endoplasmic reticulum membrane</location>
        <topology evidence="5">Single-pass type II membrane protein</topology>
    </subcellularLocation>
</comment>
<evidence type="ECO:0000313" key="9">
    <source>
        <dbReference type="EMBL" id="CAI0381112.1"/>
    </source>
</evidence>
<feature type="domain" description="Glycosyl hydrolase family 63 N-terminal" evidence="8">
    <location>
        <begin position="111"/>
        <end position="276"/>
    </location>
</feature>
<keyword evidence="4 5" id="KW-0326">Glycosidase</keyword>
<reference evidence="9" key="1">
    <citation type="submission" date="2022-08" db="EMBL/GenBank/DDBJ databases">
        <authorList>
            <person name="Gutierrez-Valencia J."/>
        </authorList>
    </citation>
    <scope>NUCLEOTIDE SEQUENCE</scope>
</reference>
<dbReference type="FunFam" id="1.50.10.10:FF:000009">
    <property type="entry name" value="mannosyl-oligosaccharide glucosidase"/>
    <property type="match status" value="1"/>
</dbReference>
<keyword evidence="5" id="KW-0256">Endoplasmic reticulum</keyword>
<evidence type="ECO:0000256" key="3">
    <source>
        <dbReference type="ARBA" id="ARBA00022801"/>
    </source>
</evidence>
<dbReference type="PANTHER" id="PTHR10412">
    <property type="entry name" value="MANNOSYL-OLIGOSACCHARIDE GLUCOSIDASE"/>
    <property type="match status" value="1"/>
</dbReference>
<comment type="catalytic activity">
    <reaction evidence="5">
        <text>N(4)-(alpha-D-Glc-(1-&gt;2)-alpha-D-Glc-(1-&gt;3)-alpha-D-Glc-(1-&gt;3)-alpha-D-Man-(1-&gt;2)-alpha-D-Man-(1-&gt;2)-alpha-D-Man-(1-&gt;3)-[alpha-D-Man-(1-&gt;2)-alpha-D-Man-(1-&gt;3)-[alpha-D-Man-(1-&gt;2)-alpha-D-Man-(1-&gt;6)]-alpha-D-Man-(1-&gt;6)]-beta-D-Man-(1-&gt;4)-beta-D-GlcNAc-(1-&gt;4)-beta-D-GlcNAc)-L-asparaginyl-[protein] + H2O = N(4)-(alpha-D-Glc-(1-&gt;3)-alpha-D-Glc-(1-&gt;3)-alpha-D-Man-(1-&gt;2)-alpha-D-Man-(1-&gt;2)-alpha-D-Man-(1-&gt;3)-[alpha-D-Man-(1-&gt;2)-alpha-D-Man-(1-&gt;3)-[alpha-D-Man-(1-&gt;2)-alpha-D-Man-(1-&gt;6)]-alpha-D-Man-(1-&gt;6)]-beta-D-Man-(1-&gt;4)-beta-D-GlcNAc-(1-&gt;4)-beta-D-GlcNAc)-L-asparaginyl-[protein] + beta-D-glucose</text>
        <dbReference type="Rhea" id="RHEA:55988"/>
        <dbReference type="Rhea" id="RHEA-COMP:12806"/>
        <dbReference type="Rhea" id="RHEA-COMP:14355"/>
        <dbReference type="ChEBI" id="CHEBI:15377"/>
        <dbReference type="ChEBI" id="CHEBI:15903"/>
        <dbReference type="ChEBI" id="CHEBI:59082"/>
        <dbReference type="ChEBI" id="CHEBI:132537"/>
        <dbReference type="EC" id="3.2.1.106"/>
    </reaction>
</comment>
<dbReference type="GO" id="GO:0006487">
    <property type="term" value="P:protein N-linked glycosylation"/>
    <property type="evidence" value="ECO:0007669"/>
    <property type="project" value="UniProtKB-UniRule"/>
</dbReference>
<dbReference type="Pfam" id="PF03200">
    <property type="entry name" value="Glyco_hydro_63"/>
    <property type="match status" value="1"/>
</dbReference>
<comment type="caution">
    <text evidence="9">The sequence shown here is derived from an EMBL/GenBank/DDBJ whole genome shotgun (WGS) entry which is preliminary data.</text>
</comment>
<dbReference type="Proteomes" id="UP001154282">
    <property type="component" value="Unassembled WGS sequence"/>
</dbReference>
<dbReference type="AlphaFoldDB" id="A0AAV0H8A9"/>
<dbReference type="InterPro" id="IPR004888">
    <property type="entry name" value="Glycoside_hydrolase_63"/>
</dbReference>
<dbReference type="FunFam" id="2.70.98.110:FF:000002">
    <property type="entry name" value="Mannosyl-oligosaccharide glucosidase GCS1"/>
    <property type="match status" value="1"/>
</dbReference>
<gene>
    <name evidence="9" type="ORF">LITE_LOCUS2987</name>
</gene>
<evidence type="ECO:0000313" key="10">
    <source>
        <dbReference type="Proteomes" id="UP001154282"/>
    </source>
</evidence>
<accession>A0AAV0H8A9</accession>
<sequence length="860" mass="97690">MTGTGRRTVRSKGKFAVADGSDVSDVSRTSSRPSSKSRMDHRRDGSLIRILNVDLRFMLAIGLVASLAIFFLIQSLIAPVEESHQRPRVVTPFPSPKLMELDQFQGEHKESLYWGTYRPQVYFGVRARAPRSLVAGLMWLGVKDGRYHMRHVCQDSDELSKYGWIAHNGRDFGKQELVDQELKLETSFLKSRSQGSGYGGDWAVQIDVQHEKSGPSNELLKTGHMFFYLADESGNALSPNSHTDENNVDSLLASGSRADVGAWQVHLNSKETLEVHYSGFRTSYIHNLSDLILQDLSEQVRNFGRLQLPDSSENSANILVFQVAAKIPFRMDITFVSGTEGKGSSSEQRLSSLQGASLSTQLQQKQAEFDSKFEQLFNGAHKLESDSTVVGKAAIANMLGGIGYFYGQSKIAYPHSALYTCSMKVMTIILHIGLLSCIQLSLADPSSLEVFFGMKVFINYSSGQLRWDLRISLDIVGHWLDLMNIDGWIPREQILGSEARSKVPEEFIPQYPSNGNPPTLFLVIRDLLNGIERNIFTDVESRDVTSFLERAFIRLEAWLQWFNITQSGKQKGSYYWHGRDNKTTRELNPKTLSSGLDDYPRASHPNEDERHVDLRCWMLLAANCMQSISKFFENGDIPGKEYASTVKLLSDFELLNEMHLDPTSGAYFDFGNHTEQVRLSWKEVRGENHHLKRELVREALERPNLRLVPHIGYVSLFPFMGKIIPPDSWILEKQLDLISNGSILWTNYGLRSLAKTSSVYMKRNTEHDPPYWRGPIWMNMNYLVLSALHHYSQVDGPYRERAKQIYSDLRSNLIRNVVQNYNQTGFLWEQYDQRKGKGKGARLFTGWTALVLLIMGEAYT</sequence>
<dbReference type="Gene3D" id="1.50.10.10">
    <property type="match status" value="1"/>
</dbReference>
<comment type="function">
    <text evidence="5">Cleaves the distal alpha 1,2-linked glucose residue from the Glc(3)Man(9)GlcNAc(2) oligosaccharide precursor.</text>
</comment>
<dbReference type="GO" id="GO:0005789">
    <property type="term" value="C:endoplasmic reticulum membrane"/>
    <property type="evidence" value="ECO:0007669"/>
    <property type="project" value="UniProtKB-SubCell"/>
</dbReference>
<evidence type="ECO:0000256" key="6">
    <source>
        <dbReference type="SAM" id="MobiDB-lite"/>
    </source>
</evidence>
<dbReference type="GO" id="GO:0009311">
    <property type="term" value="P:oligosaccharide metabolic process"/>
    <property type="evidence" value="ECO:0007669"/>
    <property type="project" value="UniProtKB-UniRule"/>
</dbReference>
<feature type="compositionally biased region" description="Low complexity" evidence="6">
    <location>
        <begin position="21"/>
        <end position="36"/>
    </location>
</feature>
<protein>
    <recommendedName>
        <fullName evidence="5">Mannosyl-oligosaccharide glucosidase</fullName>
        <ecNumber evidence="5">3.2.1.106</ecNumber>
    </recommendedName>
</protein>
<dbReference type="SUPFAM" id="SSF48208">
    <property type="entry name" value="Six-hairpin glycosidases"/>
    <property type="match status" value="1"/>
</dbReference>
<dbReference type="GO" id="GO:0004573">
    <property type="term" value="F:Glc3Man9GlcNAc2 oligosaccharide glucosidase activity"/>
    <property type="evidence" value="ECO:0007669"/>
    <property type="project" value="UniProtKB-UniRule"/>
</dbReference>
<evidence type="ECO:0000259" key="7">
    <source>
        <dbReference type="Pfam" id="PF03200"/>
    </source>
</evidence>
<keyword evidence="5" id="KW-0812">Transmembrane</keyword>
<keyword evidence="10" id="KW-1185">Reference proteome</keyword>
<keyword evidence="5" id="KW-1133">Transmembrane helix</keyword>
<feature type="domain" description="Glycosyl hydrolase family 63 C-terminal" evidence="7">
    <location>
        <begin position="354"/>
        <end position="857"/>
    </location>
</feature>
<keyword evidence="5" id="KW-0472">Membrane</keyword>
<evidence type="ECO:0000259" key="8">
    <source>
        <dbReference type="Pfam" id="PF16923"/>
    </source>
</evidence>
<dbReference type="Pfam" id="PF16923">
    <property type="entry name" value="Glyco_hydro_63N"/>
    <property type="match status" value="1"/>
</dbReference>
<comment type="pathway">
    <text evidence="1">Glycan metabolism; N-glycan degradation.</text>
</comment>
<dbReference type="PANTHER" id="PTHR10412:SF20">
    <property type="entry name" value="MANNOSYL-OLIGOSACCHARIDE GLUCOSIDASE GCS1"/>
    <property type="match status" value="1"/>
</dbReference>
<evidence type="ECO:0000256" key="5">
    <source>
        <dbReference type="RuleBase" id="RU368089"/>
    </source>
</evidence>
<proteinExistence type="inferred from homology"/>
<dbReference type="EMBL" id="CAMGYJ010000002">
    <property type="protein sequence ID" value="CAI0381112.1"/>
    <property type="molecule type" value="Genomic_DNA"/>
</dbReference>
<dbReference type="InterPro" id="IPR031335">
    <property type="entry name" value="Glyco_hydro_63_C"/>
</dbReference>
<dbReference type="InterPro" id="IPR012341">
    <property type="entry name" value="6hp_glycosidase-like_sf"/>
</dbReference>
<dbReference type="InterPro" id="IPR031631">
    <property type="entry name" value="Glyco_hydro_63N"/>
</dbReference>
<dbReference type="InterPro" id="IPR008928">
    <property type="entry name" value="6-hairpin_glycosidase_sf"/>
</dbReference>